<comment type="caution">
    <text evidence="2">The sequence shown here is derived from an EMBL/GenBank/DDBJ whole genome shotgun (WGS) entry which is preliminary data.</text>
</comment>
<dbReference type="RefSeq" id="WP_259547064.1">
    <property type="nucleotide sequence ID" value="NZ_BAABHW010000001.1"/>
</dbReference>
<keyword evidence="3" id="KW-1185">Reference proteome</keyword>
<dbReference type="InterPro" id="IPR019019">
    <property type="entry name" value="H-type_lectin_domain"/>
</dbReference>
<dbReference type="Gene3D" id="2.60.40.2080">
    <property type="match status" value="1"/>
</dbReference>
<dbReference type="InterPro" id="IPR037221">
    <property type="entry name" value="H-type_lectin_dom_sf"/>
</dbReference>
<proteinExistence type="predicted"/>
<reference evidence="3" key="1">
    <citation type="journal article" date="2019" name="Int. J. Syst. Evol. Microbiol.">
        <title>The Global Catalogue of Microorganisms (GCM) 10K type strain sequencing project: providing services to taxonomists for standard genome sequencing and annotation.</title>
        <authorList>
            <consortium name="The Broad Institute Genomics Platform"/>
            <consortium name="The Broad Institute Genome Sequencing Center for Infectious Disease"/>
            <person name="Wu L."/>
            <person name="Ma J."/>
        </authorList>
    </citation>
    <scope>NUCLEOTIDE SEQUENCE [LARGE SCALE GENOMIC DNA]</scope>
    <source>
        <strain evidence="3">JCM 18015</strain>
    </source>
</reference>
<dbReference type="SUPFAM" id="SSF141086">
    <property type="entry name" value="Agglutinin HPA-like"/>
    <property type="match status" value="1"/>
</dbReference>
<evidence type="ECO:0000259" key="1">
    <source>
        <dbReference type="Pfam" id="PF09458"/>
    </source>
</evidence>
<feature type="domain" description="H-type lectin" evidence="1">
    <location>
        <begin position="39"/>
        <end position="104"/>
    </location>
</feature>
<protein>
    <submittedName>
        <fullName evidence="2">H-type lectin domain-containing protein</fullName>
    </submittedName>
</protein>
<dbReference type="Pfam" id="PF09458">
    <property type="entry name" value="H_lectin"/>
    <property type="match status" value="1"/>
</dbReference>
<dbReference type="EMBL" id="BAABHW010000001">
    <property type="protein sequence ID" value="GAA5065450.1"/>
    <property type="molecule type" value="Genomic_DNA"/>
</dbReference>
<gene>
    <name evidence="2" type="ORF">GCM10023209_03010</name>
</gene>
<organism evidence="2 3">
    <name type="scientific">[Roseibacterium] beibuensis</name>
    <dbReference type="NCBI Taxonomy" id="1193142"/>
    <lineage>
        <taxon>Bacteria</taxon>
        <taxon>Pseudomonadati</taxon>
        <taxon>Pseudomonadota</taxon>
        <taxon>Alphaproteobacteria</taxon>
        <taxon>Rhodobacterales</taxon>
        <taxon>Roseobacteraceae</taxon>
        <taxon>Roseicyclus</taxon>
    </lineage>
</organism>
<evidence type="ECO:0000313" key="3">
    <source>
        <dbReference type="Proteomes" id="UP001499910"/>
    </source>
</evidence>
<dbReference type="InterPro" id="IPR052487">
    <property type="entry name" value="Galactose-binding_lectin"/>
</dbReference>
<sequence length="116" mass="13322">MKRLKSHLVGLEQGSTIMFSDFEHDGPMWSGEGPREARIDIRFDDSFRTPPVVHVAMGMWDTEGQMNQRADLRAENITPEGFDLVFRTWGDSRIARVRADWLAIGELADDEVWDVE</sequence>
<name>A0ABP9KTD8_9RHOB</name>
<dbReference type="PANTHER" id="PTHR46938:SF1">
    <property type="entry name" value="DISCOIDIN-1 SUBUNIT A-RELATED"/>
    <property type="match status" value="1"/>
</dbReference>
<accession>A0ABP9KTD8</accession>
<dbReference type="PANTHER" id="PTHR46938">
    <property type="entry name" value="DISCOIDIN-1 SUBUNIT A-RELATED-RELATED"/>
    <property type="match status" value="1"/>
</dbReference>
<dbReference type="Proteomes" id="UP001499910">
    <property type="component" value="Unassembled WGS sequence"/>
</dbReference>
<evidence type="ECO:0000313" key="2">
    <source>
        <dbReference type="EMBL" id="GAA5065450.1"/>
    </source>
</evidence>